<dbReference type="KEGG" id="vg:28340449"/>
<keyword evidence="2" id="KW-0946">Virion</keyword>
<dbReference type="RefSeq" id="YP_009268837.1">
    <property type="nucleotide sequence ID" value="NC_030656.1"/>
</dbReference>
<dbReference type="GeneID" id="28340449"/>
<keyword evidence="4" id="KW-1185">Reference proteome</keyword>
<dbReference type="GO" id="GO:0019031">
    <property type="term" value="C:viral envelope"/>
    <property type="evidence" value="ECO:0007669"/>
    <property type="project" value="InterPro"/>
</dbReference>
<dbReference type="PRINTS" id="PR01847">
    <property type="entry name" value="VIRALFUSION"/>
</dbReference>
<comment type="subcellular location">
    <subcellularLocation>
        <location evidence="1">Virion</location>
    </subcellularLocation>
</comment>
<evidence type="ECO:0000313" key="3">
    <source>
        <dbReference type="EMBL" id="ANS71206.1"/>
    </source>
</evidence>
<dbReference type="EMBL" id="KU980965">
    <property type="protein sequence ID" value="ANS71206.1"/>
    <property type="molecule type" value="Genomic_DNA"/>
</dbReference>
<organism evidence="3 4">
    <name type="scientific">Pteropox virus</name>
    <dbReference type="NCBI Taxonomy" id="1873698"/>
    <lineage>
        <taxon>Viruses</taxon>
        <taxon>Varidnaviria</taxon>
        <taxon>Bamfordvirae</taxon>
        <taxon>Nucleocytoviricota</taxon>
        <taxon>Pokkesviricetes</taxon>
        <taxon>Chitovirales</taxon>
        <taxon>Poxviridae</taxon>
        <taxon>Chordopoxvirinae</taxon>
        <taxon>Pteropopoxvirus</taxon>
        <taxon>Pteropopoxvirus pteropox</taxon>
    </lineage>
</organism>
<dbReference type="GO" id="GO:0019064">
    <property type="term" value="P:fusion of virus membrane with host plasma membrane"/>
    <property type="evidence" value="ECO:0007669"/>
    <property type="project" value="InterPro"/>
</dbReference>
<evidence type="ECO:0000313" key="4">
    <source>
        <dbReference type="Proteomes" id="UP000203626"/>
    </source>
</evidence>
<accession>A0A1B1MRG5</accession>
<name>A0A1B1MRG5_9POXV</name>
<proteinExistence type="predicted"/>
<protein>
    <submittedName>
        <fullName evidence="3">Imv surface protein, fusion protein</fullName>
    </submittedName>
</protein>
<evidence type="ECO:0000256" key="2">
    <source>
        <dbReference type="ARBA" id="ARBA00022844"/>
    </source>
</evidence>
<dbReference type="Proteomes" id="UP000203626">
    <property type="component" value="Segment"/>
</dbReference>
<evidence type="ECO:0000256" key="1">
    <source>
        <dbReference type="ARBA" id="ARBA00004328"/>
    </source>
</evidence>
<dbReference type="InterPro" id="IPR003436">
    <property type="entry name" value="Chordopox_Fusion/A27"/>
</dbReference>
<gene>
    <name evidence="3" type="ORF">PTPV-Aus-122</name>
</gene>
<reference evidence="3 4" key="1">
    <citation type="journal article" date="2016" name="J. Gen. Virol.">
        <title>Genomic characterization of a novel poxvirus from a flying fox: evidence for a new genus?</title>
        <authorList>
            <person name="O'Dea M.A."/>
            <person name="Tu S.L."/>
            <person name="Pang S."/>
            <person name="De Ridder T."/>
            <person name="Jackson B."/>
            <person name="Upton C."/>
        </authorList>
    </citation>
    <scope>NUCLEOTIDE SEQUENCE [LARGE SCALE GENOMIC DNA]</scope>
    <source>
        <strain evidence="3 4">Australia</strain>
    </source>
</reference>
<dbReference type="Pfam" id="PF02346">
    <property type="entry name" value="Vac_Fusion"/>
    <property type="match status" value="1"/>
</dbReference>
<sequence length="98" mass="10788">MADEDIGIPEMYPTVKDDTFYGGSKSSDGLEFIGGAPDRLSLLEKTVTDLLDTYKDLIKCTGAAEERMRRLEGHAASLRASILHLTHKIDVQTGFKSK</sequence>